<reference evidence="2 3" key="1">
    <citation type="submission" date="2021-01" db="EMBL/GenBank/DDBJ databases">
        <title>WGS of actinomycetes isolated from Thailand.</title>
        <authorList>
            <person name="Thawai C."/>
        </authorList>
    </citation>
    <scope>NUCLEOTIDE SEQUENCE [LARGE SCALE GENOMIC DNA]</scope>
    <source>
        <strain evidence="2 3">CA1R205</strain>
    </source>
</reference>
<keyword evidence="3" id="KW-1185">Reference proteome</keyword>
<sequence length="67" mass="7265">MPDARCPMPDALETDVSEVAGPESSERCEPRVEDHPEALLSRHGAAWRVGGVVSAELIRRNGRGRQG</sequence>
<dbReference type="RefSeq" id="WP_201879403.1">
    <property type="nucleotide sequence ID" value="NZ_JAERRF010000021.1"/>
</dbReference>
<protein>
    <submittedName>
        <fullName evidence="2">Uncharacterized protein</fullName>
    </submittedName>
</protein>
<proteinExistence type="predicted"/>
<evidence type="ECO:0000313" key="2">
    <source>
        <dbReference type="EMBL" id="MBL1100671.1"/>
    </source>
</evidence>
<gene>
    <name evidence="2" type="ORF">JK363_29225</name>
</gene>
<feature type="region of interest" description="Disordered" evidence="1">
    <location>
        <begin position="1"/>
        <end position="33"/>
    </location>
</feature>
<feature type="compositionally biased region" description="Basic and acidic residues" evidence="1">
    <location>
        <begin position="24"/>
        <end position="33"/>
    </location>
</feature>
<comment type="caution">
    <text evidence="2">The sequence shown here is derived from an EMBL/GenBank/DDBJ whole genome shotgun (WGS) entry which is preliminary data.</text>
</comment>
<evidence type="ECO:0000313" key="3">
    <source>
        <dbReference type="Proteomes" id="UP000634229"/>
    </source>
</evidence>
<dbReference type="EMBL" id="JAERRF010000021">
    <property type="protein sequence ID" value="MBL1100671.1"/>
    <property type="molecule type" value="Genomic_DNA"/>
</dbReference>
<organism evidence="2 3">
    <name type="scientific">Streptomyces coffeae</name>
    <dbReference type="NCBI Taxonomy" id="621382"/>
    <lineage>
        <taxon>Bacteria</taxon>
        <taxon>Bacillati</taxon>
        <taxon>Actinomycetota</taxon>
        <taxon>Actinomycetes</taxon>
        <taxon>Kitasatosporales</taxon>
        <taxon>Streptomycetaceae</taxon>
        <taxon>Streptomyces</taxon>
    </lineage>
</organism>
<name>A0ABS1NKN7_9ACTN</name>
<dbReference type="Proteomes" id="UP000634229">
    <property type="component" value="Unassembled WGS sequence"/>
</dbReference>
<evidence type="ECO:0000256" key="1">
    <source>
        <dbReference type="SAM" id="MobiDB-lite"/>
    </source>
</evidence>
<accession>A0ABS1NKN7</accession>